<sequence>MQQKQAGAMQGLESEKGEKGEKAAGGRKEILGAGS</sequence>
<feature type="non-terminal residue" evidence="2">
    <location>
        <position position="35"/>
    </location>
</feature>
<feature type="region of interest" description="Disordered" evidence="1">
    <location>
        <begin position="1"/>
        <end position="35"/>
    </location>
</feature>
<organism evidence="2">
    <name type="scientific">Tetraselmis sp. GSL018</name>
    <dbReference type="NCBI Taxonomy" id="582737"/>
    <lineage>
        <taxon>Eukaryota</taxon>
        <taxon>Viridiplantae</taxon>
        <taxon>Chlorophyta</taxon>
        <taxon>core chlorophytes</taxon>
        <taxon>Chlorodendrophyceae</taxon>
        <taxon>Chlorodendrales</taxon>
        <taxon>Chlorodendraceae</taxon>
        <taxon>Tetraselmis</taxon>
    </lineage>
</organism>
<proteinExistence type="predicted"/>
<protein>
    <submittedName>
        <fullName evidence="2">Uncharacterized protein</fullName>
    </submittedName>
</protein>
<accession>A0A061SMS0</accession>
<dbReference type="AlphaFoldDB" id="A0A061SMS0"/>
<feature type="compositionally biased region" description="Basic and acidic residues" evidence="1">
    <location>
        <begin position="13"/>
        <end position="35"/>
    </location>
</feature>
<reference evidence="2" key="1">
    <citation type="submission" date="2014-05" db="EMBL/GenBank/DDBJ databases">
        <title>The transcriptome of the halophilic microalga Tetraselmis sp. GSL018 isolated from the Great Salt Lake, Utah.</title>
        <authorList>
            <person name="Jinkerson R.E."/>
            <person name="D'Adamo S."/>
            <person name="Posewitz M.C."/>
        </authorList>
    </citation>
    <scope>NUCLEOTIDE SEQUENCE</scope>
    <source>
        <strain evidence="2">GSL018</strain>
    </source>
</reference>
<dbReference type="EMBL" id="GBEZ01000758">
    <property type="protein sequence ID" value="JAC84150.1"/>
    <property type="molecule type" value="Transcribed_RNA"/>
</dbReference>
<evidence type="ECO:0000313" key="2">
    <source>
        <dbReference type="EMBL" id="JAC84150.1"/>
    </source>
</evidence>
<gene>
    <name evidence="2" type="ORF">TSPGSL018_1665</name>
</gene>
<name>A0A061SMS0_9CHLO</name>
<evidence type="ECO:0000256" key="1">
    <source>
        <dbReference type="SAM" id="MobiDB-lite"/>
    </source>
</evidence>